<proteinExistence type="predicted"/>
<dbReference type="EMBL" id="CM039434">
    <property type="protein sequence ID" value="KAI4323878.1"/>
    <property type="molecule type" value="Genomic_DNA"/>
</dbReference>
<protein>
    <submittedName>
        <fullName evidence="1">Uncharacterized protein</fullName>
    </submittedName>
</protein>
<sequence length="102" mass="11316">MDTLRTTYYITAEKPGSAAALAASSMAFKGVDAAYSSSLLHKAKQVFDFENKYRGSCNDSNGQGACPFYCDHKGYMDELLWGAAWLYKATKVPDHWNFVKAN</sequence>
<reference evidence="1 2" key="1">
    <citation type="journal article" date="2022" name="DNA Res.">
        <title>Chromosomal-level genome assembly of the orchid tree Bauhinia variegata (Leguminosae; Cercidoideae) supports the allotetraploid origin hypothesis of Bauhinia.</title>
        <authorList>
            <person name="Zhong Y."/>
            <person name="Chen Y."/>
            <person name="Zheng D."/>
            <person name="Pang J."/>
            <person name="Liu Y."/>
            <person name="Luo S."/>
            <person name="Meng S."/>
            <person name="Qian L."/>
            <person name="Wei D."/>
            <person name="Dai S."/>
            <person name="Zhou R."/>
        </authorList>
    </citation>
    <scope>NUCLEOTIDE SEQUENCE [LARGE SCALE GENOMIC DNA]</scope>
    <source>
        <strain evidence="1">BV-YZ2020</strain>
    </source>
</reference>
<comment type="caution">
    <text evidence="1">The sequence shown here is derived from an EMBL/GenBank/DDBJ whole genome shotgun (WGS) entry which is preliminary data.</text>
</comment>
<organism evidence="1 2">
    <name type="scientific">Bauhinia variegata</name>
    <name type="common">Purple orchid tree</name>
    <name type="synonym">Phanera variegata</name>
    <dbReference type="NCBI Taxonomy" id="167791"/>
    <lineage>
        <taxon>Eukaryota</taxon>
        <taxon>Viridiplantae</taxon>
        <taxon>Streptophyta</taxon>
        <taxon>Embryophyta</taxon>
        <taxon>Tracheophyta</taxon>
        <taxon>Spermatophyta</taxon>
        <taxon>Magnoliopsida</taxon>
        <taxon>eudicotyledons</taxon>
        <taxon>Gunneridae</taxon>
        <taxon>Pentapetalae</taxon>
        <taxon>rosids</taxon>
        <taxon>fabids</taxon>
        <taxon>Fabales</taxon>
        <taxon>Fabaceae</taxon>
        <taxon>Cercidoideae</taxon>
        <taxon>Cercideae</taxon>
        <taxon>Bauhiniinae</taxon>
        <taxon>Bauhinia</taxon>
    </lineage>
</organism>
<evidence type="ECO:0000313" key="1">
    <source>
        <dbReference type="EMBL" id="KAI4323878.1"/>
    </source>
</evidence>
<name>A0ACB9MI84_BAUVA</name>
<dbReference type="Proteomes" id="UP000828941">
    <property type="component" value="Chromosome 9"/>
</dbReference>
<accession>A0ACB9MI84</accession>
<keyword evidence="2" id="KW-1185">Reference proteome</keyword>
<evidence type="ECO:0000313" key="2">
    <source>
        <dbReference type="Proteomes" id="UP000828941"/>
    </source>
</evidence>
<gene>
    <name evidence="1" type="ORF">L6164_023453</name>
</gene>